<dbReference type="Proteomes" id="UP000028602">
    <property type="component" value="Unassembled WGS sequence"/>
</dbReference>
<name>A0A085JQ20_9GAMM</name>
<organism evidence="1 2">
    <name type="scientific">Tatumella ptyseos ATCC 33301</name>
    <dbReference type="NCBI Taxonomy" id="1005995"/>
    <lineage>
        <taxon>Bacteria</taxon>
        <taxon>Pseudomonadati</taxon>
        <taxon>Pseudomonadota</taxon>
        <taxon>Gammaproteobacteria</taxon>
        <taxon>Enterobacterales</taxon>
        <taxon>Erwiniaceae</taxon>
        <taxon>Tatumella</taxon>
    </lineage>
</organism>
<dbReference type="RefSeq" id="WP_038010629.1">
    <property type="nucleotide sequence ID" value="NZ_JMPR01000004.1"/>
</dbReference>
<dbReference type="AlphaFoldDB" id="A0A085JQ20"/>
<protein>
    <submittedName>
        <fullName evidence="1">Uncharacterized protein</fullName>
    </submittedName>
</protein>
<accession>A0A085JQ20</accession>
<evidence type="ECO:0000313" key="1">
    <source>
        <dbReference type="EMBL" id="KFD22566.1"/>
    </source>
</evidence>
<gene>
    <name evidence="1" type="ORF">GTPT_0142</name>
</gene>
<keyword evidence="2" id="KW-1185">Reference proteome</keyword>
<proteinExistence type="predicted"/>
<evidence type="ECO:0000313" key="2">
    <source>
        <dbReference type="Proteomes" id="UP000028602"/>
    </source>
</evidence>
<sequence length="328" mass="37929">MSDERIKRMRIKSAQELSGDEPMLIREYLSTFPLSMLGRILISLNITIANSNFPQIANNAPALIYFICSGVASDKIKSPFYKINKLVKDVESDAFSDGCIVWLKNDIEACHYFWWKLMQLEWKGVFKLLRADNIHLYSDVGSKQQAQCISDTFCLPRVVGGHKERYKSIFTLLSLLPFKNTEINLLISHLSCNYKRDKEICRHEVNVTSLMKSKESVSFSVCYLKKKNMFLADLEPLTESDSKYALITQLYMLTREDNFKELVTSLTKAWSQKKVREKRKETDKKQTAELLGLSKESIRMLKELSKKHSMGQSELMDLAIQSLFEQMQ</sequence>
<reference evidence="1 2" key="1">
    <citation type="submission" date="2014-05" db="EMBL/GenBank/DDBJ databases">
        <title>ATOL: Assembling a taxonomically balanced genome-scale reconstruction of the evolutionary history of the Enterobacteriaceae.</title>
        <authorList>
            <person name="Plunkett G.III."/>
            <person name="Neeno-Eckwall E.C."/>
            <person name="Glasner J.D."/>
            <person name="Perna N.T."/>
        </authorList>
    </citation>
    <scope>NUCLEOTIDE SEQUENCE [LARGE SCALE GENOMIC DNA]</scope>
    <source>
        <strain evidence="1 2">ATCC 33301</strain>
    </source>
</reference>
<dbReference type="OrthoDB" id="6636770at2"/>
<comment type="caution">
    <text evidence="1">The sequence shown here is derived from an EMBL/GenBank/DDBJ whole genome shotgun (WGS) entry which is preliminary data.</text>
</comment>
<dbReference type="EMBL" id="JMPR01000004">
    <property type="protein sequence ID" value="KFD22566.1"/>
    <property type="molecule type" value="Genomic_DNA"/>
</dbReference>